<evidence type="ECO:0000313" key="3">
    <source>
        <dbReference type="Proteomes" id="UP000612899"/>
    </source>
</evidence>
<feature type="compositionally biased region" description="Basic and acidic residues" evidence="1">
    <location>
        <begin position="62"/>
        <end position="76"/>
    </location>
</feature>
<feature type="region of interest" description="Disordered" evidence="1">
    <location>
        <begin position="1"/>
        <end position="76"/>
    </location>
</feature>
<name>A0A8J3VFT4_9ACTN</name>
<gene>
    <name evidence="2" type="ORF">Rhe02_28770</name>
</gene>
<evidence type="ECO:0000313" key="2">
    <source>
        <dbReference type="EMBL" id="GIH04810.1"/>
    </source>
</evidence>
<proteinExistence type="predicted"/>
<evidence type="ECO:0000256" key="1">
    <source>
        <dbReference type="SAM" id="MobiDB-lite"/>
    </source>
</evidence>
<reference evidence="2" key="1">
    <citation type="submission" date="2021-01" db="EMBL/GenBank/DDBJ databases">
        <title>Whole genome shotgun sequence of Rhizocola hellebori NBRC 109834.</title>
        <authorList>
            <person name="Komaki H."/>
            <person name="Tamura T."/>
        </authorList>
    </citation>
    <scope>NUCLEOTIDE SEQUENCE</scope>
    <source>
        <strain evidence="2">NBRC 109834</strain>
    </source>
</reference>
<keyword evidence="3" id="KW-1185">Reference proteome</keyword>
<sequence length="76" mass="7939">MTFDGGEKPPVVADEKAGRATPVACPQLHAPGTAMGAAQRQHHEAEQDSAAGQQAGRVQEAGGRHEHDQATDREQG</sequence>
<organism evidence="2 3">
    <name type="scientific">Rhizocola hellebori</name>
    <dbReference type="NCBI Taxonomy" id="1392758"/>
    <lineage>
        <taxon>Bacteria</taxon>
        <taxon>Bacillati</taxon>
        <taxon>Actinomycetota</taxon>
        <taxon>Actinomycetes</taxon>
        <taxon>Micromonosporales</taxon>
        <taxon>Micromonosporaceae</taxon>
        <taxon>Rhizocola</taxon>
    </lineage>
</organism>
<comment type="caution">
    <text evidence="2">The sequence shown here is derived from an EMBL/GenBank/DDBJ whole genome shotgun (WGS) entry which is preliminary data.</text>
</comment>
<protein>
    <submittedName>
        <fullName evidence="2">Uncharacterized protein</fullName>
    </submittedName>
</protein>
<dbReference type="Proteomes" id="UP000612899">
    <property type="component" value="Unassembled WGS sequence"/>
</dbReference>
<dbReference type="AlphaFoldDB" id="A0A8J3VFT4"/>
<accession>A0A8J3VFT4</accession>
<dbReference type="EMBL" id="BONY01000015">
    <property type="protein sequence ID" value="GIH04810.1"/>
    <property type="molecule type" value="Genomic_DNA"/>
</dbReference>